<feature type="region of interest" description="Disordered" evidence="1">
    <location>
        <begin position="207"/>
        <end position="228"/>
    </location>
</feature>
<dbReference type="Proteomes" id="UP001327560">
    <property type="component" value="Chromosome 6"/>
</dbReference>
<dbReference type="AlphaFoldDB" id="A0AAQ3KM44"/>
<evidence type="ECO:0000313" key="3">
    <source>
        <dbReference type="Proteomes" id="UP001327560"/>
    </source>
</evidence>
<gene>
    <name evidence="2" type="ORF">Cni_G20165</name>
</gene>
<proteinExistence type="predicted"/>
<accession>A0AAQ3KM44</accession>
<evidence type="ECO:0000256" key="1">
    <source>
        <dbReference type="SAM" id="MobiDB-lite"/>
    </source>
</evidence>
<keyword evidence="3" id="KW-1185">Reference proteome</keyword>
<organism evidence="2 3">
    <name type="scientific">Canna indica</name>
    <name type="common">Indian-shot</name>
    <dbReference type="NCBI Taxonomy" id="4628"/>
    <lineage>
        <taxon>Eukaryota</taxon>
        <taxon>Viridiplantae</taxon>
        <taxon>Streptophyta</taxon>
        <taxon>Embryophyta</taxon>
        <taxon>Tracheophyta</taxon>
        <taxon>Spermatophyta</taxon>
        <taxon>Magnoliopsida</taxon>
        <taxon>Liliopsida</taxon>
        <taxon>Zingiberales</taxon>
        <taxon>Cannaceae</taxon>
        <taxon>Canna</taxon>
    </lineage>
</organism>
<evidence type="ECO:0000313" key="2">
    <source>
        <dbReference type="EMBL" id="WOL11403.1"/>
    </source>
</evidence>
<reference evidence="2 3" key="1">
    <citation type="submission" date="2023-10" db="EMBL/GenBank/DDBJ databases">
        <title>Chromosome-scale genome assembly provides insights into flower coloration mechanisms of Canna indica.</title>
        <authorList>
            <person name="Li C."/>
        </authorList>
    </citation>
    <scope>NUCLEOTIDE SEQUENCE [LARGE SCALE GENOMIC DNA]</scope>
    <source>
        <tissue evidence="2">Flower</tissue>
    </source>
</reference>
<dbReference type="PANTHER" id="PTHR34280">
    <property type="entry name" value="OS01G0920100 PROTEIN"/>
    <property type="match status" value="1"/>
</dbReference>
<name>A0AAQ3KM44_9LILI</name>
<dbReference type="PANTHER" id="PTHR34280:SF2">
    <property type="entry name" value="OS01G0920100 PROTEIN"/>
    <property type="match status" value="1"/>
</dbReference>
<sequence length="479" mass="54588">MDSGGARSVMFRTQIMKWLSMSAFIHIEHGGVEICVLRRSPVNDDNLAEEFIAMAYDIDLDWSKDMEPDWASDYEEEDMEAFHQFMTITDDQPPKWDTSDNSLDDSHQTKIRWNLILSDGAEEEVTDRPIFDTYNEDTDEDEEDDFEARYSTVSSIQGTYVSNLDRQAHIEAGPNQEGRIRRSKLLVAIKPRITTCLGPHRRRGIYTDSCSNSPRPIKQQVGNEAGRQRKSMMKQILMTSVLYTKAFTQTCDVHYTGKWLKWQVCQVTQCIWNKLALISLQAYKGPELAMRLRLGIGSKAKKFLSSMTSKKSLSAEDAPKGLDSETKQVDFGSKEEAFFDSQGWLDSDCEDDFVSVNGDWTPSREITPNYQITRTPQMNKVFSDPSAVDAKRKLAELLQENEVEQDTKEHGVTGKPELCVVDAHHTSSCVSGINSACSLSEDLKQKKERTMKTNRCCLPISVCNFRLKERRKHKMSPVH</sequence>
<protein>
    <submittedName>
        <fullName evidence="2">Uncharacterized protein</fullName>
    </submittedName>
</protein>
<dbReference type="InterPro" id="IPR038947">
    <property type="entry name" value="At3g27210-like"/>
</dbReference>
<dbReference type="EMBL" id="CP136895">
    <property type="protein sequence ID" value="WOL11403.1"/>
    <property type="molecule type" value="Genomic_DNA"/>
</dbReference>